<name>A0A8S1M418_9CILI</name>
<evidence type="ECO:0008006" key="4">
    <source>
        <dbReference type="Google" id="ProtNLM"/>
    </source>
</evidence>
<gene>
    <name evidence="2" type="ORF">PSON_ATCC_30995.1.T0330077</name>
</gene>
<comment type="caution">
    <text evidence="2">The sequence shown here is derived from an EMBL/GenBank/DDBJ whole genome shotgun (WGS) entry which is preliminary data.</text>
</comment>
<keyword evidence="1" id="KW-0812">Transmembrane</keyword>
<evidence type="ECO:0000313" key="2">
    <source>
        <dbReference type="EMBL" id="CAD8075140.1"/>
    </source>
</evidence>
<keyword evidence="1" id="KW-0472">Membrane</keyword>
<organism evidence="2 3">
    <name type="scientific">Paramecium sonneborni</name>
    <dbReference type="NCBI Taxonomy" id="65129"/>
    <lineage>
        <taxon>Eukaryota</taxon>
        <taxon>Sar</taxon>
        <taxon>Alveolata</taxon>
        <taxon>Ciliophora</taxon>
        <taxon>Intramacronucleata</taxon>
        <taxon>Oligohymenophorea</taxon>
        <taxon>Peniculida</taxon>
        <taxon>Parameciidae</taxon>
        <taxon>Paramecium</taxon>
    </lineage>
</organism>
<dbReference type="OrthoDB" id="282777at2759"/>
<sequence>MQIKNYSYYENSQVEKLENNDKLLFISDYATNMYIYFSFDNDYRIVLYGMKMILDILQILIGLLIVLNQAKYFVQQIQSTLSELQIQRLKSEKIIVNFYCDVNRQIHQESLFTDIGDIIQIEVKIKQKLY</sequence>
<dbReference type="Proteomes" id="UP000692954">
    <property type="component" value="Unassembled WGS sequence"/>
</dbReference>
<dbReference type="AlphaFoldDB" id="A0A8S1M418"/>
<proteinExistence type="predicted"/>
<evidence type="ECO:0000313" key="3">
    <source>
        <dbReference type="Proteomes" id="UP000692954"/>
    </source>
</evidence>
<accession>A0A8S1M418</accession>
<evidence type="ECO:0000256" key="1">
    <source>
        <dbReference type="SAM" id="Phobius"/>
    </source>
</evidence>
<feature type="transmembrane region" description="Helical" evidence="1">
    <location>
        <begin position="45"/>
        <end position="67"/>
    </location>
</feature>
<dbReference type="EMBL" id="CAJJDN010000033">
    <property type="protein sequence ID" value="CAD8075140.1"/>
    <property type="molecule type" value="Genomic_DNA"/>
</dbReference>
<protein>
    <recommendedName>
        <fullName evidence="4">Transmembrane protein</fullName>
    </recommendedName>
</protein>
<keyword evidence="1" id="KW-1133">Transmembrane helix</keyword>
<reference evidence="2" key="1">
    <citation type="submission" date="2021-01" db="EMBL/GenBank/DDBJ databases">
        <authorList>
            <consortium name="Genoscope - CEA"/>
            <person name="William W."/>
        </authorList>
    </citation>
    <scope>NUCLEOTIDE SEQUENCE</scope>
</reference>
<keyword evidence="3" id="KW-1185">Reference proteome</keyword>